<comment type="caution">
    <text evidence="2">The sequence shown here is derived from an EMBL/GenBank/DDBJ whole genome shotgun (WGS) entry which is preliminary data.</text>
</comment>
<name>A0ABT8F4N0_9BACT</name>
<feature type="signal peptide" evidence="1">
    <location>
        <begin position="1"/>
        <end position="22"/>
    </location>
</feature>
<gene>
    <name evidence="2" type="ORF">QWY31_07860</name>
</gene>
<evidence type="ECO:0000256" key="1">
    <source>
        <dbReference type="SAM" id="SignalP"/>
    </source>
</evidence>
<dbReference type="EMBL" id="JAUHJS010000003">
    <property type="protein sequence ID" value="MDN4165412.1"/>
    <property type="molecule type" value="Genomic_DNA"/>
</dbReference>
<feature type="chain" id="PRO_5046627416" description="Tetratricopeptide repeat protein" evidence="1">
    <location>
        <begin position="23"/>
        <end position="293"/>
    </location>
</feature>
<accession>A0ABT8F4N0</accession>
<reference evidence="2" key="1">
    <citation type="submission" date="2023-06" db="EMBL/GenBank/DDBJ databases">
        <title>Cytophagales bacterium Strain LB-30, isolated from soil.</title>
        <authorList>
            <person name="Liu B."/>
        </authorList>
    </citation>
    <scope>NUCLEOTIDE SEQUENCE</scope>
    <source>
        <strain evidence="2">LB-30</strain>
    </source>
</reference>
<protein>
    <recommendedName>
        <fullName evidence="4">Tetratricopeptide repeat protein</fullName>
    </recommendedName>
</protein>
<dbReference type="Proteomes" id="UP001168552">
    <property type="component" value="Unassembled WGS sequence"/>
</dbReference>
<sequence length="293" mass="33501">MKHCLRIAALLYFVTFSFQGLAQWQSEEPAKQFAFANYLIAQKQSTEAIYLLKSVLEQQSELTIQDSASWLLGRLYYDKQQLDLSSHYYQQVSIHSSGYSEAVFFHYFNTQFARPDSALYPLLEKQVFSNDLLQELQQFELSGTDLLQRNLSAFEKRANSFTQNYYALSPYQADLNSIYLDLKTQKNKKPWVAGMLSAVVPGAGRVYNGRWGQGIMSLMIIGIMGAQTYEAYQKSGPESVRFIAYGTLLSSLYVANIAGSMVNVRITRNEKNEAIDQKILFSMHMPLRAIFRQ</sequence>
<evidence type="ECO:0008006" key="4">
    <source>
        <dbReference type="Google" id="ProtNLM"/>
    </source>
</evidence>
<keyword evidence="1" id="KW-0732">Signal</keyword>
<dbReference type="RefSeq" id="WP_320003937.1">
    <property type="nucleotide sequence ID" value="NZ_JAUHJS010000003.1"/>
</dbReference>
<keyword evidence="3" id="KW-1185">Reference proteome</keyword>
<proteinExistence type="predicted"/>
<evidence type="ECO:0000313" key="3">
    <source>
        <dbReference type="Proteomes" id="UP001168552"/>
    </source>
</evidence>
<organism evidence="2 3">
    <name type="scientific">Shiella aurantiaca</name>
    <dbReference type="NCBI Taxonomy" id="3058365"/>
    <lineage>
        <taxon>Bacteria</taxon>
        <taxon>Pseudomonadati</taxon>
        <taxon>Bacteroidota</taxon>
        <taxon>Cytophagia</taxon>
        <taxon>Cytophagales</taxon>
        <taxon>Shiellaceae</taxon>
        <taxon>Shiella</taxon>
    </lineage>
</organism>
<evidence type="ECO:0000313" key="2">
    <source>
        <dbReference type="EMBL" id="MDN4165412.1"/>
    </source>
</evidence>